<sequence length="97" mass="10203">GGTPKGGGEHTGDPGKACCQSFLCPVTSPTAAGEDRAPRARPSSGTFHVWADLHGFRAASCMCSAEPSLGIQVTTWRSRPELRLRVTVFQLSHPGTP</sequence>
<gene>
    <name evidence="1" type="ORF">BN2614_LOCUS3</name>
</gene>
<dbReference type="AlphaFoldDB" id="A0A9X9LK28"/>
<proteinExistence type="predicted"/>
<evidence type="ECO:0000313" key="1">
    <source>
        <dbReference type="EMBL" id="VCW69941.1"/>
    </source>
</evidence>
<dbReference type="EMBL" id="CYRY02005517">
    <property type="protein sequence ID" value="VCW69941.1"/>
    <property type="molecule type" value="Genomic_DNA"/>
</dbReference>
<keyword evidence="2" id="KW-1185">Reference proteome</keyword>
<reference evidence="1 2" key="1">
    <citation type="submission" date="2018-10" db="EMBL/GenBank/DDBJ databases">
        <authorList>
            <person name="Ekblom R."/>
            <person name="Jareborg N."/>
        </authorList>
    </citation>
    <scope>NUCLEOTIDE SEQUENCE [LARGE SCALE GENOMIC DNA]</scope>
    <source>
        <tissue evidence="1">Muscle</tissue>
    </source>
</reference>
<accession>A0A9X9LK28</accession>
<name>A0A9X9LK28_GULGU</name>
<feature type="non-terminal residue" evidence="1">
    <location>
        <position position="1"/>
    </location>
</feature>
<organism evidence="1 2">
    <name type="scientific">Gulo gulo</name>
    <name type="common">Wolverine</name>
    <name type="synonym">Gluton</name>
    <dbReference type="NCBI Taxonomy" id="48420"/>
    <lineage>
        <taxon>Eukaryota</taxon>
        <taxon>Metazoa</taxon>
        <taxon>Chordata</taxon>
        <taxon>Craniata</taxon>
        <taxon>Vertebrata</taxon>
        <taxon>Euteleostomi</taxon>
        <taxon>Mammalia</taxon>
        <taxon>Eutheria</taxon>
        <taxon>Laurasiatheria</taxon>
        <taxon>Carnivora</taxon>
        <taxon>Caniformia</taxon>
        <taxon>Musteloidea</taxon>
        <taxon>Mustelidae</taxon>
        <taxon>Guloninae</taxon>
        <taxon>Gulo</taxon>
    </lineage>
</organism>
<evidence type="ECO:0000313" key="2">
    <source>
        <dbReference type="Proteomes" id="UP000269945"/>
    </source>
</evidence>
<dbReference type="Proteomes" id="UP000269945">
    <property type="component" value="Unassembled WGS sequence"/>
</dbReference>
<comment type="caution">
    <text evidence="1">The sequence shown here is derived from an EMBL/GenBank/DDBJ whole genome shotgun (WGS) entry which is preliminary data.</text>
</comment>
<protein>
    <submittedName>
        <fullName evidence="1">Uncharacterized protein</fullName>
    </submittedName>
</protein>